<dbReference type="Proteomes" id="UP001165186">
    <property type="component" value="Unassembled WGS sequence"/>
</dbReference>
<dbReference type="EMBL" id="BSXG01000025">
    <property type="protein sequence ID" value="GME26071.1"/>
    <property type="molecule type" value="Genomic_DNA"/>
</dbReference>
<comment type="caution">
    <text evidence="1">The sequence shown here is derived from an EMBL/GenBank/DDBJ whole genome shotgun (WGS) entry which is preliminary data.</text>
</comment>
<organism evidence="1 2">
    <name type="scientific">Neofusicoccum parvum</name>
    <dbReference type="NCBI Taxonomy" id="310453"/>
    <lineage>
        <taxon>Eukaryota</taxon>
        <taxon>Fungi</taxon>
        <taxon>Dikarya</taxon>
        <taxon>Ascomycota</taxon>
        <taxon>Pezizomycotina</taxon>
        <taxon>Dothideomycetes</taxon>
        <taxon>Dothideomycetes incertae sedis</taxon>
        <taxon>Botryosphaeriales</taxon>
        <taxon>Botryosphaeriaceae</taxon>
        <taxon>Neofusicoccum</taxon>
    </lineage>
</organism>
<evidence type="ECO:0000313" key="1">
    <source>
        <dbReference type="EMBL" id="GME26071.1"/>
    </source>
</evidence>
<proteinExistence type="predicted"/>
<accession>A0ACB5S105</accession>
<gene>
    <name evidence="1" type="primary">g8315</name>
    <name evidence="1" type="ORF">NpPPO83_00008315</name>
</gene>
<sequence length="304" mass="32501">MKHYFPEFIHPAFLGPTGPITWGASHLPLSRLPIIDTATNSGKQWLITHNSSMWSARERTVRDSTLSGSTTHAETRSSFKDSLSSIFGHFADTPGVPQRTRFFGLANDAADGVHILLLANNSIVLDAACLPLTLPAVRALRPALEALHRSADGLCKVSVDANELRAWKAALPAMAERARAWPHKPDCAYGTAGSVPATFDHGASPLCGCGNGVSPDAFLADVDVWRQFKPFAVRVAVPPVFPALLAEAQRAFDPPDAWPQEMEEGKCGVCGREEKVGGGEPVGVFEMQAREVLGGVSEKGLEGA</sequence>
<name>A0ACB5S105_9PEZI</name>
<keyword evidence="2" id="KW-1185">Reference proteome</keyword>
<protein>
    <submittedName>
        <fullName evidence="1">Uncharacterized protein</fullName>
    </submittedName>
</protein>
<reference evidence="1" key="1">
    <citation type="submission" date="2024-09" db="EMBL/GenBank/DDBJ databases">
        <title>Draft Genome Sequences of Neofusicoccum parvum.</title>
        <authorList>
            <person name="Ashida A."/>
            <person name="Camagna M."/>
            <person name="Tanaka A."/>
            <person name="Takemoto D."/>
        </authorList>
    </citation>
    <scope>NUCLEOTIDE SEQUENCE</scope>
    <source>
        <strain evidence="1">PPO83</strain>
    </source>
</reference>
<evidence type="ECO:0000313" key="2">
    <source>
        <dbReference type="Proteomes" id="UP001165186"/>
    </source>
</evidence>